<sequence>MKYFDAHTHVQFAAYDADRKETIERALKAGVSFMNVGTQADTSAAAVRLANEYSTFSNSRELENKDLAGDAKFTVGSMYASVGLHPIHTEKSFHDSQELGSPAGTALSQRMSARGFMSREEVFDYDYYKKLALDPKTVAIGECGLDYYHLSEESKKRQKEVFIKQMELAKDVKKPLMIHCREAFGDLIKLLTTHYKLLNSPPGVVHFFSGTVEDTKKLMDLGFSFTFGGVVTFPPKAGRHAGDYDEIIKMIPLNRILSETDAPYVAPVPYRGKRNEPAYVVETVKKLAEIKGVSTEQMKQSILENAKRIFSIYI</sequence>
<feature type="binding site" evidence="1">
    <location>
        <position position="7"/>
    </location>
    <ligand>
        <name>a divalent metal cation</name>
        <dbReference type="ChEBI" id="CHEBI:60240"/>
        <label>1</label>
    </ligand>
</feature>
<evidence type="ECO:0000313" key="2">
    <source>
        <dbReference type="EMBL" id="OGY98883.1"/>
    </source>
</evidence>
<protein>
    <recommendedName>
        <fullName evidence="4">Hydrolase TatD</fullName>
    </recommendedName>
</protein>
<feature type="binding site" evidence="1">
    <location>
        <position position="9"/>
    </location>
    <ligand>
        <name>a divalent metal cation</name>
        <dbReference type="ChEBI" id="CHEBI:60240"/>
        <label>1</label>
    </ligand>
</feature>
<dbReference type="PANTHER" id="PTHR46124">
    <property type="entry name" value="D-AMINOACYL-TRNA DEACYLASE"/>
    <property type="match status" value="1"/>
</dbReference>
<dbReference type="AlphaFoldDB" id="A0A1G2CBU8"/>
<dbReference type="GO" id="GO:0046872">
    <property type="term" value="F:metal ion binding"/>
    <property type="evidence" value="ECO:0007669"/>
    <property type="project" value="UniProtKB-KW"/>
</dbReference>
<dbReference type="PANTHER" id="PTHR46124:SF2">
    <property type="entry name" value="D-AMINOACYL-TRNA DEACYLASE"/>
    <property type="match status" value="1"/>
</dbReference>
<dbReference type="Pfam" id="PF01026">
    <property type="entry name" value="TatD_DNase"/>
    <property type="match status" value="1"/>
</dbReference>
<evidence type="ECO:0000256" key="1">
    <source>
        <dbReference type="PIRSR" id="PIRSR005902-1"/>
    </source>
</evidence>
<dbReference type="GO" id="GO:0016788">
    <property type="term" value="F:hydrolase activity, acting on ester bonds"/>
    <property type="evidence" value="ECO:0007669"/>
    <property type="project" value="InterPro"/>
</dbReference>
<dbReference type="EMBL" id="MHKZ01000050">
    <property type="protein sequence ID" value="OGY98883.1"/>
    <property type="molecule type" value="Genomic_DNA"/>
</dbReference>
<feature type="binding site" evidence="1">
    <location>
        <position position="206"/>
    </location>
    <ligand>
        <name>a divalent metal cation</name>
        <dbReference type="ChEBI" id="CHEBI:60240"/>
        <label>2</label>
    </ligand>
</feature>
<organism evidence="2 3">
    <name type="scientific">Candidatus Liptonbacteria bacterium RIFCSPLOWO2_01_FULL_45_15</name>
    <dbReference type="NCBI Taxonomy" id="1798649"/>
    <lineage>
        <taxon>Bacteria</taxon>
        <taxon>Candidatus Liptoniibacteriota</taxon>
    </lineage>
</organism>
<feature type="binding site" evidence="1">
    <location>
        <position position="179"/>
    </location>
    <ligand>
        <name>a divalent metal cation</name>
        <dbReference type="ChEBI" id="CHEBI:60240"/>
        <label>2</label>
    </ligand>
</feature>
<name>A0A1G2CBU8_9BACT</name>
<feature type="binding site" evidence="1">
    <location>
        <position position="142"/>
    </location>
    <ligand>
        <name>a divalent metal cation</name>
        <dbReference type="ChEBI" id="CHEBI:60240"/>
        <label>1</label>
    </ligand>
</feature>
<accession>A0A1G2CBU8</accession>
<dbReference type="SUPFAM" id="SSF51556">
    <property type="entry name" value="Metallo-dependent hydrolases"/>
    <property type="match status" value="1"/>
</dbReference>
<dbReference type="InterPro" id="IPR032466">
    <property type="entry name" value="Metal_Hydrolase"/>
</dbReference>
<reference evidence="2 3" key="1">
    <citation type="journal article" date="2016" name="Nat. Commun.">
        <title>Thousands of microbial genomes shed light on interconnected biogeochemical processes in an aquifer system.</title>
        <authorList>
            <person name="Anantharaman K."/>
            <person name="Brown C.T."/>
            <person name="Hug L.A."/>
            <person name="Sharon I."/>
            <person name="Castelle C.J."/>
            <person name="Probst A.J."/>
            <person name="Thomas B.C."/>
            <person name="Singh A."/>
            <person name="Wilkins M.J."/>
            <person name="Karaoz U."/>
            <person name="Brodie E.L."/>
            <person name="Williams K.H."/>
            <person name="Hubbard S.S."/>
            <person name="Banfield J.F."/>
        </authorList>
    </citation>
    <scope>NUCLEOTIDE SEQUENCE [LARGE SCALE GENOMIC DNA]</scope>
</reference>
<dbReference type="CDD" id="cd01310">
    <property type="entry name" value="TatD_DNAse"/>
    <property type="match status" value="1"/>
</dbReference>
<keyword evidence="1" id="KW-0479">Metal-binding</keyword>
<dbReference type="Gene3D" id="3.20.20.140">
    <property type="entry name" value="Metal-dependent hydrolases"/>
    <property type="match status" value="1"/>
</dbReference>
<comment type="caution">
    <text evidence="2">The sequence shown here is derived from an EMBL/GenBank/DDBJ whole genome shotgun (WGS) entry which is preliminary data.</text>
</comment>
<evidence type="ECO:0008006" key="4">
    <source>
        <dbReference type="Google" id="ProtNLM"/>
    </source>
</evidence>
<gene>
    <name evidence="2" type="ORF">A3B13_00325</name>
</gene>
<dbReference type="InterPro" id="IPR001130">
    <property type="entry name" value="TatD-like"/>
</dbReference>
<dbReference type="STRING" id="1798649.A3B13_00325"/>
<dbReference type="Proteomes" id="UP000176287">
    <property type="component" value="Unassembled WGS sequence"/>
</dbReference>
<proteinExistence type="predicted"/>
<feature type="binding site" evidence="1">
    <location>
        <position position="261"/>
    </location>
    <ligand>
        <name>a divalent metal cation</name>
        <dbReference type="ChEBI" id="CHEBI:60240"/>
        <label>1</label>
    </ligand>
</feature>
<dbReference type="GO" id="GO:0005829">
    <property type="term" value="C:cytosol"/>
    <property type="evidence" value="ECO:0007669"/>
    <property type="project" value="TreeGrafter"/>
</dbReference>
<evidence type="ECO:0000313" key="3">
    <source>
        <dbReference type="Proteomes" id="UP000176287"/>
    </source>
</evidence>
<dbReference type="PIRSF" id="PIRSF005902">
    <property type="entry name" value="DNase_TatD"/>
    <property type="match status" value="1"/>
</dbReference>